<protein>
    <submittedName>
        <fullName evidence="2">Uncharacterized protein</fullName>
    </submittedName>
</protein>
<proteinExistence type="predicted"/>
<evidence type="ECO:0000313" key="3">
    <source>
        <dbReference type="Proteomes" id="UP000310039"/>
    </source>
</evidence>
<sequence>DYIFAVIIFYENTAEVTRQITQQYHDFHKKVDCEMEGKLVWTEKGREAPVDRQASVAMLLDMLRENVAGVLKGFRLEESDEDALISLMKRHGAKVKEITQLRAATGIKSNAVELPAETTTTAKLAGGVLHRRFFEAPPKQTNGAVEDTQSNKRQRHEPDLLEGVDVFADRLSTKFWATVSAYISHGPNIEERTIRWQHMLKNMHIIGQAQKREQKTANGSTAPTALKHLQSATEASPLQKRSKNTSKATRTDTQVAADVDDSSDNVSETDGPTTPSVRQRNRVQIPATPPQTPSPRRKTGAGMALEHQHNWRTAWESYIESHAITKWASGITNVLTDMFSHQSVDDIVRLTADIYQAKESITLHNSTITHTQVLSIKDGARGVALGYRALWSALEVATMSKSRELFAYSTLGKTLCALEEELDDIGNKPEIQLGDFDLHSKPRSRETPDARVEFLARHILDILGFGKQSNHSKEEVTEKTRVIKAQRMTAKGVKVFVDVFGEGALLLMRKSPGSLHLIRSDKTIRPLLEKLAANKAELCKISELARAVLAEMTQTITRAEEIHAKERSNFSLI</sequence>
<evidence type="ECO:0000313" key="2">
    <source>
        <dbReference type="EMBL" id="THZ84084.1"/>
    </source>
</evidence>
<name>A0A4S9Y050_AURPU</name>
<evidence type="ECO:0000256" key="1">
    <source>
        <dbReference type="SAM" id="MobiDB-lite"/>
    </source>
</evidence>
<dbReference type="Proteomes" id="UP000310039">
    <property type="component" value="Unassembled WGS sequence"/>
</dbReference>
<dbReference type="AlphaFoldDB" id="A0A4S9Y050"/>
<dbReference type="EMBL" id="QZBT01000050">
    <property type="protein sequence ID" value="THZ84084.1"/>
    <property type="molecule type" value="Genomic_DNA"/>
</dbReference>
<feature type="region of interest" description="Disordered" evidence="1">
    <location>
        <begin position="229"/>
        <end position="300"/>
    </location>
</feature>
<comment type="caution">
    <text evidence="2">The sequence shown here is derived from an EMBL/GenBank/DDBJ whole genome shotgun (WGS) entry which is preliminary data.</text>
</comment>
<gene>
    <name evidence="2" type="ORF">D6C84_04412</name>
</gene>
<feature type="region of interest" description="Disordered" evidence="1">
    <location>
        <begin position="135"/>
        <end position="158"/>
    </location>
</feature>
<accession>A0A4S9Y050</accession>
<organism evidence="2 3">
    <name type="scientific">Aureobasidium pullulans</name>
    <name type="common">Black yeast</name>
    <name type="synonym">Pullularia pullulans</name>
    <dbReference type="NCBI Taxonomy" id="5580"/>
    <lineage>
        <taxon>Eukaryota</taxon>
        <taxon>Fungi</taxon>
        <taxon>Dikarya</taxon>
        <taxon>Ascomycota</taxon>
        <taxon>Pezizomycotina</taxon>
        <taxon>Dothideomycetes</taxon>
        <taxon>Dothideomycetidae</taxon>
        <taxon>Dothideales</taxon>
        <taxon>Saccotheciaceae</taxon>
        <taxon>Aureobasidium</taxon>
    </lineage>
</organism>
<feature type="non-terminal residue" evidence="2">
    <location>
        <position position="1"/>
    </location>
</feature>
<reference evidence="2 3" key="1">
    <citation type="submission" date="2018-10" db="EMBL/GenBank/DDBJ databases">
        <title>Fifty Aureobasidium pullulans genomes reveal a recombining polyextremotolerant generalist.</title>
        <authorList>
            <person name="Gostincar C."/>
            <person name="Turk M."/>
            <person name="Zajc J."/>
            <person name="Gunde-Cimerman N."/>
        </authorList>
    </citation>
    <scope>NUCLEOTIDE SEQUENCE [LARGE SCALE GENOMIC DNA]</scope>
    <source>
        <strain evidence="2 3">EXF-3403</strain>
    </source>
</reference>